<dbReference type="GO" id="GO:0009982">
    <property type="term" value="F:pseudouridine synthase activity"/>
    <property type="evidence" value="ECO:0007669"/>
    <property type="project" value="InterPro"/>
</dbReference>
<comment type="function">
    <text evidence="3">Responsible for synthesis of pseudouridine from uracil.</text>
</comment>
<dbReference type="GO" id="GO:0003723">
    <property type="term" value="F:RNA binding"/>
    <property type="evidence" value="ECO:0007669"/>
    <property type="project" value="InterPro"/>
</dbReference>
<comment type="caution">
    <text evidence="5">The sequence shown here is derived from an EMBL/GenBank/DDBJ whole genome shotgun (WGS) entry which is preliminary data.</text>
</comment>
<dbReference type="Gene3D" id="3.30.2350.10">
    <property type="entry name" value="Pseudouridine synthase"/>
    <property type="match status" value="1"/>
</dbReference>
<evidence type="ECO:0000313" key="6">
    <source>
        <dbReference type="Proteomes" id="UP000177932"/>
    </source>
</evidence>
<evidence type="ECO:0000256" key="2">
    <source>
        <dbReference type="PIRSR" id="PIRSR606225-1"/>
    </source>
</evidence>
<dbReference type="GO" id="GO:0000455">
    <property type="term" value="P:enzyme-directed rRNA pseudouridine synthesis"/>
    <property type="evidence" value="ECO:0007669"/>
    <property type="project" value="TreeGrafter"/>
</dbReference>
<gene>
    <name evidence="5" type="ORF">A2827_02190</name>
</gene>
<dbReference type="InterPro" id="IPR006225">
    <property type="entry name" value="PsdUridine_synth_RluC/D"/>
</dbReference>
<dbReference type="PANTHER" id="PTHR21600">
    <property type="entry name" value="MITOCHONDRIAL RNA PSEUDOURIDINE SYNTHASE"/>
    <property type="match status" value="1"/>
</dbReference>
<accession>A0A1G2H7B1</accession>
<reference evidence="5 6" key="1">
    <citation type="journal article" date="2016" name="Nat. Commun.">
        <title>Thousands of microbial genomes shed light on interconnected biogeochemical processes in an aquifer system.</title>
        <authorList>
            <person name="Anantharaman K."/>
            <person name="Brown C.T."/>
            <person name="Hug L.A."/>
            <person name="Sharon I."/>
            <person name="Castelle C.J."/>
            <person name="Probst A.J."/>
            <person name="Thomas B.C."/>
            <person name="Singh A."/>
            <person name="Wilkins M.J."/>
            <person name="Karaoz U."/>
            <person name="Brodie E.L."/>
            <person name="Williams K.H."/>
            <person name="Hubbard S.S."/>
            <person name="Banfield J.F."/>
        </authorList>
    </citation>
    <scope>NUCLEOTIDE SEQUENCE [LARGE SCALE GENOMIC DNA]</scope>
</reference>
<evidence type="ECO:0000256" key="1">
    <source>
        <dbReference type="ARBA" id="ARBA00010876"/>
    </source>
</evidence>
<comment type="catalytic activity">
    <reaction evidence="3">
        <text>a uridine in RNA = a pseudouridine in RNA</text>
        <dbReference type="Rhea" id="RHEA:48348"/>
        <dbReference type="Rhea" id="RHEA-COMP:12068"/>
        <dbReference type="Rhea" id="RHEA-COMP:12069"/>
        <dbReference type="ChEBI" id="CHEBI:65314"/>
        <dbReference type="ChEBI" id="CHEBI:65315"/>
    </reaction>
</comment>
<evidence type="ECO:0000256" key="3">
    <source>
        <dbReference type="RuleBase" id="RU362028"/>
    </source>
</evidence>
<dbReference type="SUPFAM" id="SSF55120">
    <property type="entry name" value="Pseudouridine synthase"/>
    <property type="match status" value="1"/>
</dbReference>
<dbReference type="Pfam" id="PF00849">
    <property type="entry name" value="PseudoU_synth_2"/>
    <property type="match status" value="1"/>
</dbReference>
<evidence type="ECO:0000313" key="5">
    <source>
        <dbReference type="EMBL" id="OGZ58366.1"/>
    </source>
</evidence>
<dbReference type="GO" id="GO:0140098">
    <property type="term" value="F:catalytic activity, acting on RNA"/>
    <property type="evidence" value="ECO:0007669"/>
    <property type="project" value="UniProtKB-ARBA"/>
</dbReference>
<dbReference type="CDD" id="cd02869">
    <property type="entry name" value="PseudoU_synth_RluA_like"/>
    <property type="match status" value="1"/>
</dbReference>
<keyword evidence="3" id="KW-0413">Isomerase</keyword>
<dbReference type="InterPro" id="IPR020103">
    <property type="entry name" value="PsdUridine_synth_cat_dom_sf"/>
</dbReference>
<dbReference type="PROSITE" id="PS01129">
    <property type="entry name" value="PSI_RLU"/>
    <property type="match status" value="1"/>
</dbReference>
<organism evidence="5 6">
    <name type="scientific">Candidatus Spechtbacteria bacterium RIFCSPHIGHO2_01_FULL_43_30</name>
    <dbReference type="NCBI Taxonomy" id="1802158"/>
    <lineage>
        <taxon>Bacteria</taxon>
        <taxon>Candidatus Spechtiibacteriota</taxon>
    </lineage>
</organism>
<dbReference type="PANTHER" id="PTHR21600:SF86">
    <property type="entry name" value="PSEUDOURIDINE SYNTHASE RSUA_RLUA-LIKE DOMAIN-CONTAINING PROTEIN"/>
    <property type="match status" value="1"/>
</dbReference>
<dbReference type="EC" id="5.4.99.-" evidence="3"/>
<feature type="active site" evidence="2">
    <location>
        <position position="84"/>
    </location>
</feature>
<protein>
    <recommendedName>
        <fullName evidence="3">Pseudouridine synthase</fullName>
        <ecNumber evidence="3">5.4.99.-</ecNumber>
    </recommendedName>
</protein>
<dbReference type="InterPro" id="IPR006224">
    <property type="entry name" value="PsdUridine_synth_RluA-like_CS"/>
</dbReference>
<feature type="domain" description="Pseudouridine synthase RsuA/RluA-like" evidence="4">
    <location>
        <begin position="32"/>
        <end position="191"/>
    </location>
</feature>
<dbReference type="STRING" id="1802158.A2827_02190"/>
<comment type="similarity">
    <text evidence="1 3">Belongs to the pseudouridine synthase RluA family.</text>
</comment>
<dbReference type="InterPro" id="IPR006145">
    <property type="entry name" value="PsdUridine_synth_RsuA/RluA"/>
</dbReference>
<dbReference type="AlphaFoldDB" id="A0A1G2H7B1"/>
<dbReference type="Proteomes" id="UP000177932">
    <property type="component" value="Unassembled WGS sequence"/>
</dbReference>
<dbReference type="InterPro" id="IPR050188">
    <property type="entry name" value="RluA_PseudoU_synthase"/>
</dbReference>
<name>A0A1G2H7B1_9BACT</name>
<sequence>MKFIELVRLLYLNDYVFHNQCVIPKIIYEDKDLAVIDKPAGLPVHAANKNSDTETVVSFLISRYPGIGKVGENAERPGIVHRLDKETSGIMVVAKNNETFYELKRQFQQRKVEKKYIALACGIFQKESGFIDTPLQKFGPKTRLASRLSDTTKAKNAYTEYKVVKFYNGYTLLEIRPKTGRQHQIRVHLASINHPIACDKLYGRKALKCPAGLNRHFLHATYLRFRLKSALMEFESELPPDLSEALKSLD</sequence>
<proteinExistence type="inferred from homology"/>
<dbReference type="NCBIfam" id="TIGR00005">
    <property type="entry name" value="rluA_subfam"/>
    <property type="match status" value="1"/>
</dbReference>
<dbReference type="EMBL" id="MHOD01000009">
    <property type="protein sequence ID" value="OGZ58366.1"/>
    <property type="molecule type" value="Genomic_DNA"/>
</dbReference>
<evidence type="ECO:0000259" key="4">
    <source>
        <dbReference type="Pfam" id="PF00849"/>
    </source>
</evidence>